<name>A0A7G9B450_9FIRM</name>
<dbReference type="EMBL" id="CP060490">
    <property type="protein sequence ID" value="QNL44331.1"/>
    <property type="molecule type" value="Genomic_DNA"/>
</dbReference>
<organism evidence="1 2">
    <name type="scientific">Oscillibacter hominis</name>
    <dbReference type="NCBI Taxonomy" id="2763056"/>
    <lineage>
        <taxon>Bacteria</taxon>
        <taxon>Bacillati</taxon>
        <taxon>Bacillota</taxon>
        <taxon>Clostridia</taxon>
        <taxon>Eubacteriales</taxon>
        <taxon>Oscillospiraceae</taxon>
        <taxon>Oscillibacter</taxon>
    </lineage>
</organism>
<dbReference type="AlphaFoldDB" id="A0A7G9B450"/>
<sequence>MQNVNWNKKPIKFLHNKEKRGGEILMDWTIDFWESGSYNTYIFFPGPMAAFCGVKAAGKSVNRKRHRGSQLKGLRAFSAAKESSGVFVFPPAAAWLPPSE</sequence>
<keyword evidence="2" id="KW-1185">Reference proteome</keyword>
<dbReference type="Proteomes" id="UP000515960">
    <property type="component" value="Chromosome"/>
</dbReference>
<dbReference type="KEGG" id="ohi:H8790_12965"/>
<gene>
    <name evidence="1" type="ORF">H8790_12965</name>
</gene>
<proteinExistence type="predicted"/>
<protein>
    <submittedName>
        <fullName evidence="1">Uncharacterized protein</fullName>
    </submittedName>
</protein>
<dbReference type="RefSeq" id="WP_187332932.1">
    <property type="nucleotide sequence ID" value="NZ_CP060490.1"/>
</dbReference>
<accession>A0A7G9B450</accession>
<evidence type="ECO:0000313" key="2">
    <source>
        <dbReference type="Proteomes" id="UP000515960"/>
    </source>
</evidence>
<evidence type="ECO:0000313" key="1">
    <source>
        <dbReference type="EMBL" id="QNL44331.1"/>
    </source>
</evidence>
<reference evidence="1 2" key="1">
    <citation type="submission" date="2020-08" db="EMBL/GenBank/DDBJ databases">
        <authorList>
            <person name="Liu C."/>
            <person name="Sun Q."/>
        </authorList>
    </citation>
    <scope>NUCLEOTIDE SEQUENCE [LARGE SCALE GENOMIC DNA]</scope>
    <source>
        <strain evidence="1 2">NSJ-62</strain>
    </source>
</reference>